<dbReference type="AlphaFoldDB" id="A0A2R6W493"/>
<evidence type="ECO:0000313" key="2">
    <source>
        <dbReference type="Proteomes" id="UP000244005"/>
    </source>
</evidence>
<dbReference type="Proteomes" id="UP000244005">
    <property type="component" value="Unassembled WGS sequence"/>
</dbReference>
<keyword evidence="2" id="KW-1185">Reference proteome</keyword>
<evidence type="ECO:0000313" key="1">
    <source>
        <dbReference type="EMBL" id="PTQ28676.1"/>
    </source>
</evidence>
<reference evidence="2" key="1">
    <citation type="journal article" date="2017" name="Cell">
        <title>Insights into land plant evolution garnered from the Marchantia polymorpha genome.</title>
        <authorList>
            <person name="Bowman J.L."/>
            <person name="Kohchi T."/>
            <person name="Yamato K.T."/>
            <person name="Jenkins J."/>
            <person name="Shu S."/>
            <person name="Ishizaki K."/>
            <person name="Yamaoka S."/>
            <person name="Nishihama R."/>
            <person name="Nakamura Y."/>
            <person name="Berger F."/>
            <person name="Adam C."/>
            <person name="Aki S.S."/>
            <person name="Althoff F."/>
            <person name="Araki T."/>
            <person name="Arteaga-Vazquez M.A."/>
            <person name="Balasubrmanian S."/>
            <person name="Barry K."/>
            <person name="Bauer D."/>
            <person name="Boehm C.R."/>
            <person name="Briginshaw L."/>
            <person name="Caballero-Perez J."/>
            <person name="Catarino B."/>
            <person name="Chen F."/>
            <person name="Chiyoda S."/>
            <person name="Chovatia M."/>
            <person name="Davies K.M."/>
            <person name="Delmans M."/>
            <person name="Demura T."/>
            <person name="Dierschke T."/>
            <person name="Dolan L."/>
            <person name="Dorantes-Acosta A.E."/>
            <person name="Eklund D.M."/>
            <person name="Florent S.N."/>
            <person name="Flores-Sandoval E."/>
            <person name="Fujiyama A."/>
            <person name="Fukuzawa H."/>
            <person name="Galik B."/>
            <person name="Grimanelli D."/>
            <person name="Grimwood J."/>
            <person name="Grossniklaus U."/>
            <person name="Hamada T."/>
            <person name="Haseloff J."/>
            <person name="Hetherington A.J."/>
            <person name="Higo A."/>
            <person name="Hirakawa Y."/>
            <person name="Hundley H.N."/>
            <person name="Ikeda Y."/>
            <person name="Inoue K."/>
            <person name="Inoue S.I."/>
            <person name="Ishida S."/>
            <person name="Jia Q."/>
            <person name="Kakita M."/>
            <person name="Kanazawa T."/>
            <person name="Kawai Y."/>
            <person name="Kawashima T."/>
            <person name="Kennedy M."/>
            <person name="Kinose K."/>
            <person name="Kinoshita T."/>
            <person name="Kohara Y."/>
            <person name="Koide E."/>
            <person name="Komatsu K."/>
            <person name="Kopischke S."/>
            <person name="Kubo M."/>
            <person name="Kyozuka J."/>
            <person name="Lagercrantz U."/>
            <person name="Lin S.S."/>
            <person name="Lindquist E."/>
            <person name="Lipzen A.M."/>
            <person name="Lu C.W."/>
            <person name="De Luna E."/>
            <person name="Martienssen R.A."/>
            <person name="Minamino N."/>
            <person name="Mizutani M."/>
            <person name="Mizutani M."/>
            <person name="Mochizuki N."/>
            <person name="Monte I."/>
            <person name="Mosher R."/>
            <person name="Nagasaki H."/>
            <person name="Nakagami H."/>
            <person name="Naramoto S."/>
            <person name="Nishitani K."/>
            <person name="Ohtani M."/>
            <person name="Okamoto T."/>
            <person name="Okumura M."/>
            <person name="Phillips J."/>
            <person name="Pollak B."/>
            <person name="Reinders A."/>
            <person name="Rovekamp M."/>
            <person name="Sano R."/>
            <person name="Sawa S."/>
            <person name="Schmid M.W."/>
            <person name="Shirakawa M."/>
            <person name="Solano R."/>
            <person name="Spunde A."/>
            <person name="Suetsugu N."/>
            <person name="Sugano S."/>
            <person name="Sugiyama A."/>
            <person name="Sun R."/>
            <person name="Suzuki Y."/>
            <person name="Takenaka M."/>
            <person name="Takezawa D."/>
            <person name="Tomogane H."/>
            <person name="Tsuzuki M."/>
            <person name="Ueda T."/>
            <person name="Umeda M."/>
            <person name="Ward J.M."/>
            <person name="Watanabe Y."/>
            <person name="Yazaki K."/>
            <person name="Yokoyama R."/>
            <person name="Yoshitake Y."/>
            <person name="Yotsui I."/>
            <person name="Zachgo S."/>
            <person name="Schmutz J."/>
        </authorList>
    </citation>
    <scope>NUCLEOTIDE SEQUENCE [LARGE SCALE GENOMIC DNA]</scope>
    <source>
        <strain evidence="2">Tak-1</strain>
    </source>
</reference>
<accession>A0A2R6W493</accession>
<gene>
    <name evidence="1" type="ORF">MARPO_0157s0008</name>
</gene>
<protein>
    <submittedName>
        <fullName evidence="1">Uncharacterized protein</fullName>
    </submittedName>
</protein>
<organism evidence="1 2">
    <name type="scientific">Marchantia polymorpha</name>
    <name type="common">Common liverwort</name>
    <name type="synonym">Marchantia aquatica</name>
    <dbReference type="NCBI Taxonomy" id="3197"/>
    <lineage>
        <taxon>Eukaryota</taxon>
        <taxon>Viridiplantae</taxon>
        <taxon>Streptophyta</taxon>
        <taxon>Embryophyta</taxon>
        <taxon>Marchantiophyta</taxon>
        <taxon>Marchantiopsida</taxon>
        <taxon>Marchantiidae</taxon>
        <taxon>Marchantiales</taxon>
        <taxon>Marchantiaceae</taxon>
        <taxon>Marchantia</taxon>
    </lineage>
</organism>
<dbReference type="Gramene" id="Mp4g08710.1">
    <property type="protein sequence ID" value="Mp4g08710.1.cds1"/>
    <property type="gene ID" value="Mp4g08710"/>
</dbReference>
<dbReference type="EMBL" id="KZ772827">
    <property type="protein sequence ID" value="PTQ28676.1"/>
    <property type="molecule type" value="Genomic_DNA"/>
</dbReference>
<name>A0A2R6W493_MARPO</name>
<sequence>MIERSRQAKQIGVCGGGVGVGGGEGVEVAGGARAGRTFTGKAPFAPRRNDLEILALSRCLIMNIVFCPSNQRPTSMLFYGHKFGKEIPTSTNSEAQILEDVTLSNFFCSFSRLAHIAPCPFSRQQRGESFALLLRPLCIRALRPNIIISRSIRAANRRAGCFLPFRPRAYSAIPWS</sequence>
<proteinExistence type="predicted"/>